<dbReference type="AlphaFoldDB" id="A0A1I2ZLT1"/>
<reference evidence="7 8" key="1">
    <citation type="submission" date="2016-10" db="EMBL/GenBank/DDBJ databases">
        <authorList>
            <person name="de Groot N.N."/>
        </authorList>
    </citation>
    <scope>NUCLEOTIDE SEQUENCE [LARGE SCALE GENOMIC DNA]</scope>
    <source>
        <strain evidence="7 8">DSM 8537</strain>
    </source>
</reference>
<feature type="transmembrane region" description="Helical" evidence="6">
    <location>
        <begin position="32"/>
        <end position="53"/>
    </location>
</feature>
<dbReference type="GO" id="GO:0005315">
    <property type="term" value="F:phosphate transmembrane transporter activity"/>
    <property type="evidence" value="ECO:0007669"/>
    <property type="project" value="InterPro"/>
</dbReference>
<feature type="transmembrane region" description="Helical" evidence="6">
    <location>
        <begin position="59"/>
        <end position="78"/>
    </location>
</feature>
<dbReference type="PANTHER" id="PTHR11101">
    <property type="entry name" value="PHOSPHATE TRANSPORTER"/>
    <property type="match status" value="1"/>
</dbReference>
<feature type="transmembrane region" description="Helical" evidence="6">
    <location>
        <begin position="376"/>
        <end position="396"/>
    </location>
</feature>
<organism evidence="7 8">
    <name type="scientific">Paracoccus aminovorans</name>
    <dbReference type="NCBI Taxonomy" id="34004"/>
    <lineage>
        <taxon>Bacteria</taxon>
        <taxon>Pseudomonadati</taxon>
        <taxon>Pseudomonadota</taxon>
        <taxon>Alphaproteobacteria</taxon>
        <taxon>Rhodobacterales</taxon>
        <taxon>Paracoccaceae</taxon>
        <taxon>Paracoccus</taxon>
    </lineage>
</organism>
<feature type="transmembrane region" description="Helical" evidence="6">
    <location>
        <begin position="140"/>
        <end position="160"/>
    </location>
</feature>
<feature type="transmembrane region" description="Helical" evidence="6">
    <location>
        <begin position="99"/>
        <end position="120"/>
    </location>
</feature>
<evidence type="ECO:0000256" key="3">
    <source>
        <dbReference type="ARBA" id="ARBA00022692"/>
    </source>
</evidence>
<keyword evidence="8" id="KW-1185">Reference proteome</keyword>
<evidence type="ECO:0000256" key="5">
    <source>
        <dbReference type="ARBA" id="ARBA00023136"/>
    </source>
</evidence>
<keyword evidence="3 6" id="KW-0812">Transmembrane</keyword>
<proteinExistence type="inferred from homology"/>
<keyword evidence="2 6" id="KW-0813">Transport</keyword>
<dbReference type="STRING" id="34004.SAMN04488021_10975"/>
<name>A0A1I2ZLT1_9RHOB</name>
<sequence length="475" mass="48905">MTRRSREYRTLDKDLSRVANTERAVMQSGRPVFRLGIALLFMAAAAYAATGVFAGQPALGIVAAAMAVAAWLGLSIGANDVSNSLSPAVGAGAIGMTSGLLLVAVMEVLGAVIAGAPVTVTLTQGLVGGTLGQGEATARMMLTALLAAGCWISLATWLDAPVSTTHSVVGAIAGAGLASFGPGAVNWPELGLIAIGWVISPLLSGALAALLLAALRNRVTEREDRVAAGRVWLPIMVAATTGLLASLAAVAWHGLALSTVLALGLAGAGGGWLYARLRIRREIAADRGERLALKKLLGVPLVTAAAVMGFAHGSNDTSNVAAPLGIILDSLPTQGGLLPQGRLVLLLGGIGIALGVLLFGRRLVYMVGSKITRLNAARALCISLATSATVLGFSAAGLPVSTTHIAVGGVFGIGFYREWRDRRLAGALPALPDEERRRRHLVRRSYMRMILGAWLITVPAAALLAAVMVWIGRLL</sequence>
<feature type="transmembrane region" description="Helical" evidence="6">
    <location>
        <begin position="343"/>
        <end position="364"/>
    </location>
</feature>
<keyword evidence="4 6" id="KW-1133">Transmembrane helix</keyword>
<feature type="transmembrane region" description="Helical" evidence="6">
    <location>
        <begin position="227"/>
        <end position="249"/>
    </location>
</feature>
<dbReference type="OrthoDB" id="9779554at2"/>
<evidence type="ECO:0000313" key="7">
    <source>
        <dbReference type="EMBL" id="SFH38807.1"/>
    </source>
</evidence>
<feature type="transmembrane region" description="Helical" evidence="6">
    <location>
        <begin position="191"/>
        <end position="215"/>
    </location>
</feature>
<evidence type="ECO:0000256" key="4">
    <source>
        <dbReference type="ARBA" id="ARBA00022989"/>
    </source>
</evidence>
<gene>
    <name evidence="7" type="ORF">SAMN04488021_10975</name>
</gene>
<comment type="similarity">
    <text evidence="6">Belongs to the inorganic phosphate transporter (PiT) (TC 2.A.20) family.</text>
</comment>
<dbReference type="InterPro" id="IPR001204">
    <property type="entry name" value="Phos_transporter"/>
</dbReference>
<keyword evidence="5 6" id="KW-0472">Membrane</keyword>
<dbReference type="Pfam" id="PF01384">
    <property type="entry name" value="PHO4"/>
    <property type="match status" value="1"/>
</dbReference>
<evidence type="ECO:0000256" key="2">
    <source>
        <dbReference type="ARBA" id="ARBA00022448"/>
    </source>
</evidence>
<evidence type="ECO:0000256" key="6">
    <source>
        <dbReference type="RuleBase" id="RU363058"/>
    </source>
</evidence>
<evidence type="ECO:0000313" key="8">
    <source>
        <dbReference type="Proteomes" id="UP000183635"/>
    </source>
</evidence>
<feature type="transmembrane region" description="Helical" evidence="6">
    <location>
        <begin position="167"/>
        <end position="185"/>
    </location>
</feature>
<dbReference type="PANTHER" id="PTHR11101:SF80">
    <property type="entry name" value="PHOSPHATE TRANSPORTER"/>
    <property type="match status" value="1"/>
</dbReference>
<keyword evidence="6" id="KW-0592">Phosphate transport</keyword>
<feature type="transmembrane region" description="Helical" evidence="6">
    <location>
        <begin position="446"/>
        <end position="471"/>
    </location>
</feature>
<dbReference type="EMBL" id="FOPU01000009">
    <property type="protein sequence ID" value="SFH38807.1"/>
    <property type="molecule type" value="Genomic_DNA"/>
</dbReference>
<dbReference type="RefSeq" id="WP_074966883.1">
    <property type="nucleotide sequence ID" value="NZ_CBCRYP010000009.1"/>
</dbReference>
<dbReference type="Proteomes" id="UP000183635">
    <property type="component" value="Unassembled WGS sequence"/>
</dbReference>
<dbReference type="GO" id="GO:0035435">
    <property type="term" value="P:phosphate ion transmembrane transport"/>
    <property type="evidence" value="ECO:0007669"/>
    <property type="project" value="TreeGrafter"/>
</dbReference>
<evidence type="ECO:0000256" key="1">
    <source>
        <dbReference type="ARBA" id="ARBA00004141"/>
    </source>
</evidence>
<dbReference type="GO" id="GO:0016020">
    <property type="term" value="C:membrane"/>
    <property type="evidence" value="ECO:0007669"/>
    <property type="project" value="UniProtKB-SubCell"/>
</dbReference>
<accession>A0A1I2ZLT1</accession>
<feature type="transmembrane region" description="Helical" evidence="6">
    <location>
        <begin position="402"/>
        <end position="419"/>
    </location>
</feature>
<feature type="transmembrane region" description="Helical" evidence="6">
    <location>
        <begin position="296"/>
        <end position="314"/>
    </location>
</feature>
<comment type="subcellular location">
    <subcellularLocation>
        <location evidence="1 6">Membrane</location>
        <topology evidence="1 6">Multi-pass membrane protein</topology>
    </subcellularLocation>
</comment>
<protein>
    <recommendedName>
        <fullName evidence="6">Phosphate transporter</fullName>
    </recommendedName>
</protein>
<feature type="transmembrane region" description="Helical" evidence="6">
    <location>
        <begin position="255"/>
        <end position="275"/>
    </location>
</feature>